<comment type="caution">
    <text evidence="1">The sequence shown here is derived from an EMBL/GenBank/DDBJ whole genome shotgun (WGS) entry which is preliminary data.</text>
</comment>
<sequence>MGETGPRVLVGLVVPKNLSPFGRRSRVETGDAAASKPGVWARCFGTTLNPAGTWRWRRRDPCRRPCTGGCWAARWPLRRRCSTQQGPSCCWRPATRNRDSEAFVQLLLWLRGRGCLHHVSPGPFDAQASLCQARCRYLQPGWVDFLGRILDVGFVGRWWVLGARMRDCDINDDEFLHLPAHLRAVGPHQLHSEANERLFDEKYKPVVLTDDQSSKDTPACLQDLRQLPTLKRYFGLWECKILKNVLTAVVGINSEHFDTRTGQRVCGDEWVIANLADDQEPERGSCEDLHVLKAGYIRTGFLNHCKPVMNQRLQNAMSNKSLRKNCFK</sequence>
<dbReference type="PANTHER" id="PTHR21435">
    <property type="entry name" value="MITOCHONDRIAL IMPORT INNER MEMBRANE TRANSLOCASE SUBUNIT TIM29"/>
    <property type="match status" value="1"/>
</dbReference>
<evidence type="ECO:0000313" key="2">
    <source>
        <dbReference type="Proteomes" id="UP000308365"/>
    </source>
</evidence>
<name>A0A4U1FPJ5_MONMO</name>
<gene>
    <name evidence="1" type="ORF">EI555_005718</name>
</gene>
<dbReference type="Proteomes" id="UP000308365">
    <property type="component" value="Unassembled WGS sequence"/>
</dbReference>
<accession>A0A4U1FPJ5</accession>
<evidence type="ECO:0000313" key="1">
    <source>
        <dbReference type="EMBL" id="TKC52018.1"/>
    </source>
</evidence>
<proteinExistence type="predicted"/>
<organism evidence="1 2">
    <name type="scientific">Monodon monoceros</name>
    <name type="common">Narwhal</name>
    <name type="synonym">Ceratodon monodon</name>
    <dbReference type="NCBI Taxonomy" id="40151"/>
    <lineage>
        <taxon>Eukaryota</taxon>
        <taxon>Metazoa</taxon>
        <taxon>Chordata</taxon>
        <taxon>Craniata</taxon>
        <taxon>Vertebrata</taxon>
        <taxon>Euteleostomi</taxon>
        <taxon>Mammalia</taxon>
        <taxon>Eutheria</taxon>
        <taxon>Laurasiatheria</taxon>
        <taxon>Artiodactyla</taxon>
        <taxon>Whippomorpha</taxon>
        <taxon>Cetacea</taxon>
        <taxon>Odontoceti</taxon>
        <taxon>Monodontidae</taxon>
        <taxon>Monodon</taxon>
    </lineage>
</organism>
<dbReference type="InterPro" id="IPR019322">
    <property type="entry name" value="TIMM29"/>
</dbReference>
<dbReference type="AlphaFoldDB" id="A0A4U1FPJ5"/>
<reference evidence="2" key="1">
    <citation type="journal article" date="2019" name="IScience">
        <title>Narwhal Genome Reveals Long-Term Low Genetic Diversity despite Current Large Abundance Size.</title>
        <authorList>
            <person name="Westbury M.V."/>
            <person name="Petersen B."/>
            <person name="Garde E."/>
            <person name="Heide-Jorgensen M.P."/>
            <person name="Lorenzen E.D."/>
        </authorList>
    </citation>
    <scope>NUCLEOTIDE SEQUENCE [LARGE SCALE GENOMIC DNA]</scope>
</reference>
<dbReference type="GO" id="GO:0045039">
    <property type="term" value="P:protein insertion into mitochondrial inner membrane"/>
    <property type="evidence" value="ECO:0007669"/>
    <property type="project" value="TreeGrafter"/>
</dbReference>
<dbReference type="EMBL" id="RWIC01000041">
    <property type="protein sequence ID" value="TKC52018.1"/>
    <property type="molecule type" value="Genomic_DNA"/>
</dbReference>
<dbReference type="GO" id="GO:0042721">
    <property type="term" value="C:TIM22 mitochondrial import inner membrane insertion complex"/>
    <property type="evidence" value="ECO:0007669"/>
    <property type="project" value="InterPro"/>
</dbReference>
<dbReference type="Pfam" id="PF10171">
    <property type="entry name" value="Tim29"/>
    <property type="match status" value="1"/>
</dbReference>
<protein>
    <submittedName>
        <fullName evidence="1">Uncharacterized protein</fullName>
    </submittedName>
</protein>
<dbReference type="PANTHER" id="PTHR21435:SF1">
    <property type="entry name" value="MITOCHONDRIAL IMPORT INNER MEMBRANE TRANSLOCASE SUBUNIT TIM29"/>
    <property type="match status" value="1"/>
</dbReference>